<dbReference type="AlphaFoldDB" id="A0A9X1T2H1"/>
<keyword evidence="2" id="KW-1185">Reference proteome</keyword>
<sequence length="68" mass="7363">MSMQKPATAVAEPSVVTAREALEPLFVKLEVEADARLIHAAVRAGWTAEEAVAAIDDLRRQDVAPSRH</sequence>
<evidence type="ECO:0000313" key="1">
    <source>
        <dbReference type="EMBL" id="MCD7111776.1"/>
    </source>
</evidence>
<dbReference type="Proteomes" id="UP001139089">
    <property type="component" value="Unassembled WGS sequence"/>
</dbReference>
<protein>
    <submittedName>
        <fullName evidence="1">Uncharacterized protein</fullName>
    </submittedName>
</protein>
<dbReference type="RefSeq" id="WP_113152694.1">
    <property type="nucleotide sequence ID" value="NZ_JAJOZR010000021.1"/>
</dbReference>
<accession>A0A9X1T2H1</accession>
<comment type="caution">
    <text evidence="1">The sequence shown here is derived from an EMBL/GenBank/DDBJ whole genome shotgun (WGS) entry which is preliminary data.</text>
</comment>
<organism evidence="1 2">
    <name type="scientific">Rhizobium quercicola</name>
    <dbReference type="NCBI Taxonomy" id="2901226"/>
    <lineage>
        <taxon>Bacteria</taxon>
        <taxon>Pseudomonadati</taxon>
        <taxon>Pseudomonadota</taxon>
        <taxon>Alphaproteobacteria</taxon>
        <taxon>Hyphomicrobiales</taxon>
        <taxon>Rhizobiaceae</taxon>
        <taxon>Rhizobium/Agrobacterium group</taxon>
        <taxon>Rhizobium</taxon>
    </lineage>
</organism>
<name>A0A9X1T2H1_9HYPH</name>
<dbReference type="EMBL" id="JAJOZR010000021">
    <property type="protein sequence ID" value="MCD7111776.1"/>
    <property type="molecule type" value="Genomic_DNA"/>
</dbReference>
<gene>
    <name evidence="1" type="ORF">LRX75_22370</name>
</gene>
<reference evidence="1" key="1">
    <citation type="submission" date="2021-12" db="EMBL/GenBank/DDBJ databases">
        <authorList>
            <person name="Li Y."/>
        </authorList>
    </citation>
    <scope>NUCLEOTIDE SEQUENCE</scope>
    <source>
        <strain evidence="1">DKSPLA3</strain>
    </source>
</reference>
<proteinExistence type="predicted"/>
<evidence type="ECO:0000313" key="2">
    <source>
        <dbReference type="Proteomes" id="UP001139089"/>
    </source>
</evidence>